<accession>A0A2P2NFY2</accession>
<feature type="region of interest" description="Disordered" evidence="1">
    <location>
        <begin position="1"/>
        <end position="52"/>
    </location>
</feature>
<organism evidence="2">
    <name type="scientific">Rhizophora mucronata</name>
    <name type="common">Asiatic mangrove</name>
    <dbReference type="NCBI Taxonomy" id="61149"/>
    <lineage>
        <taxon>Eukaryota</taxon>
        <taxon>Viridiplantae</taxon>
        <taxon>Streptophyta</taxon>
        <taxon>Embryophyta</taxon>
        <taxon>Tracheophyta</taxon>
        <taxon>Spermatophyta</taxon>
        <taxon>Magnoliopsida</taxon>
        <taxon>eudicotyledons</taxon>
        <taxon>Gunneridae</taxon>
        <taxon>Pentapetalae</taxon>
        <taxon>rosids</taxon>
        <taxon>fabids</taxon>
        <taxon>Malpighiales</taxon>
        <taxon>Rhizophoraceae</taxon>
        <taxon>Rhizophora</taxon>
    </lineage>
</organism>
<sequence length="134" mass="14047">MFSSSSAATHSGTSLGSLSPCPRRPSSPSPQAKSCPAEWLSETPSLDDSTVTSTTAAVCQTPQATLVVLNPLKASTSRGTMVLLRSPWPRAPKVPSPNVNSWPADVTAAVCQGPHEIYDTCMPSMSPLTFFGIQ</sequence>
<dbReference type="EMBL" id="GGEC01060880">
    <property type="protein sequence ID" value="MBX41364.1"/>
    <property type="molecule type" value="Transcribed_RNA"/>
</dbReference>
<dbReference type="AlphaFoldDB" id="A0A2P2NFY2"/>
<feature type="compositionally biased region" description="Polar residues" evidence="1">
    <location>
        <begin position="42"/>
        <end position="52"/>
    </location>
</feature>
<feature type="compositionally biased region" description="Low complexity" evidence="1">
    <location>
        <begin position="1"/>
        <end position="21"/>
    </location>
</feature>
<evidence type="ECO:0000313" key="2">
    <source>
        <dbReference type="EMBL" id="MBX41364.1"/>
    </source>
</evidence>
<evidence type="ECO:0000256" key="1">
    <source>
        <dbReference type="SAM" id="MobiDB-lite"/>
    </source>
</evidence>
<name>A0A2P2NFY2_RHIMU</name>
<proteinExistence type="predicted"/>
<reference evidence="2" key="1">
    <citation type="submission" date="2018-02" db="EMBL/GenBank/DDBJ databases">
        <title>Rhizophora mucronata_Transcriptome.</title>
        <authorList>
            <person name="Meera S.P."/>
            <person name="Sreeshan A."/>
            <person name="Augustine A."/>
        </authorList>
    </citation>
    <scope>NUCLEOTIDE SEQUENCE</scope>
    <source>
        <tissue evidence="2">Leaf</tissue>
    </source>
</reference>
<protein>
    <submittedName>
        <fullName evidence="2">Uncharacterized protein MANES_01G187200</fullName>
    </submittedName>
</protein>